<dbReference type="EMBL" id="FCOX02000011">
    <property type="protein sequence ID" value="SAK68658.1"/>
    <property type="molecule type" value="Genomic_DNA"/>
</dbReference>
<dbReference type="AlphaFoldDB" id="A0A158BF07"/>
<accession>A0A158BF07</accession>
<organism evidence="2 3">
    <name type="scientific">Caballeronia calidae</name>
    <dbReference type="NCBI Taxonomy" id="1777139"/>
    <lineage>
        <taxon>Bacteria</taxon>
        <taxon>Pseudomonadati</taxon>
        <taxon>Pseudomonadota</taxon>
        <taxon>Betaproteobacteria</taxon>
        <taxon>Burkholderiales</taxon>
        <taxon>Burkholderiaceae</taxon>
        <taxon>Caballeronia</taxon>
    </lineage>
</organism>
<gene>
    <name evidence="2" type="ORF">AWB78_02603</name>
</gene>
<name>A0A158BF07_9BURK</name>
<evidence type="ECO:0000313" key="3">
    <source>
        <dbReference type="Proteomes" id="UP000071859"/>
    </source>
</evidence>
<dbReference type="Proteomes" id="UP000071859">
    <property type="component" value="Unassembled WGS sequence"/>
</dbReference>
<protein>
    <recommendedName>
        <fullName evidence="1">DUF7164 domain-containing protein</fullName>
    </recommendedName>
</protein>
<evidence type="ECO:0000259" key="1">
    <source>
        <dbReference type="Pfam" id="PF23741"/>
    </source>
</evidence>
<dbReference type="Pfam" id="PF23741">
    <property type="entry name" value="DUF7164"/>
    <property type="match status" value="1"/>
</dbReference>
<reference evidence="2" key="1">
    <citation type="submission" date="2016-01" db="EMBL/GenBank/DDBJ databases">
        <authorList>
            <person name="Peeters C."/>
        </authorList>
    </citation>
    <scope>NUCLEOTIDE SEQUENCE</scope>
    <source>
        <strain evidence="2">LMG 29321</strain>
    </source>
</reference>
<keyword evidence="3" id="KW-1185">Reference proteome</keyword>
<proteinExistence type="predicted"/>
<evidence type="ECO:0000313" key="2">
    <source>
        <dbReference type="EMBL" id="SAK68658.1"/>
    </source>
</evidence>
<comment type="caution">
    <text evidence="2">The sequence shown here is derived from an EMBL/GenBank/DDBJ whole genome shotgun (WGS) entry which is preliminary data.</text>
</comment>
<dbReference type="InterPro" id="IPR055588">
    <property type="entry name" value="DUF7164"/>
</dbReference>
<dbReference type="RefSeq" id="WP_232477683.1">
    <property type="nucleotide sequence ID" value="NZ_FCOX02000011.1"/>
</dbReference>
<sequence length="300" mass="34177">MFEVQFKQEEEMMDLGILVYVDDSPSMLEEFDWLYKSLYYSGVISRSGIIAVCNPKIIQALPKDERITVIPSIPYEQRHAEWNGYKFINSIGNLIEQPVLDACAQFEFILKTDCDTFVTPALRDFRPSGLCAGFGGYAYQDDVREKLSEVSARWGFPHSGLHNVGASVLGPAEMVKQFLLAQLRACERLWREEFQSHDGVWPGWCKQVVTMYAGELALRVTYPQRCSLGLLDAFPSADRELASDVLHVHAWQTEAYWSKRIYRDGGYAHIARDSIDRTKLAGYCHWLAEASIDEVKRAAQ</sequence>
<feature type="domain" description="DUF7164" evidence="1">
    <location>
        <begin position="76"/>
        <end position="276"/>
    </location>
</feature>